<evidence type="ECO:0000259" key="2">
    <source>
        <dbReference type="Pfam" id="PF04149"/>
    </source>
</evidence>
<dbReference type="OrthoDB" id="3430276at2"/>
<reference evidence="3 4" key="1">
    <citation type="submission" date="2017-08" db="EMBL/GenBank/DDBJ databases">
        <title>The complete genome sequence of moderately halophilic actinomycete Actinopolyspora erythraea YIM 90600, the producer of novel erythromycin, novel actinopolysporins A-C and tubercidin.</title>
        <authorList>
            <person name="Yin M."/>
            <person name="Tang S."/>
        </authorList>
    </citation>
    <scope>NUCLEOTIDE SEQUENCE [LARGE SCALE GENOMIC DNA]</scope>
    <source>
        <strain evidence="3 4">YIM 90600</strain>
    </source>
</reference>
<dbReference type="InterPro" id="IPR007278">
    <property type="entry name" value="DUF397"/>
</dbReference>
<name>A0A223RS95_9ACTN</name>
<feature type="domain" description="DUF397" evidence="2">
    <location>
        <begin position="28"/>
        <end position="78"/>
    </location>
</feature>
<dbReference type="KEGG" id="aey:CDG81_11010"/>
<evidence type="ECO:0000256" key="1">
    <source>
        <dbReference type="SAM" id="MobiDB-lite"/>
    </source>
</evidence>
<evidence type="ECO:0000313" key="4">
    <source>
        <dbReference type="Proteomes" id="UP000215043"/>
    </source>
</evidence>
<protein>
    <submittedName>
        <fullName evidence="3">DUF397 domain-containing protein</fullName>
    </submittedName>
</protein>
<organism evidence="3 4">
    <name type="scientific">Actinopolyspora erythraea</name>
    <dbReference type="NCBI Taxonomy" id="414996"/>
    <lineage>
        <taxon>Bacteria</taxon>
        <taxon>Bacillati</taxon>
        <taxon>Actinomycetota</taxon>
        <taxon>Actinomycetes</taxon>
        <taxon>Actinopolysporales</taxon>
        <taxon>Actinopolysporaceae</taxon>
        <taxon>Actinopolyspora</taxon>
    </lineage>
</organism>
<dbReference type="Pfam" id="PF04149">
    <property type="entry name" value="DUF397"/>
    <property type="match status" value="1"/>
</dbReference>
<dbReference type="EMBL" id="CP022752">
    <property type="protein sequence ID" value="ASU78717.1"/>
    <property type="molecule type" value="Genomic_DNA"/>
</dbReference>
<dbReference type="Proteomes" id="UP000215043">
    <property type="component" value="Chromosome"/>
</dbReference>
<gene>
    <name evidence="3" type="ORF">CDG81_11010</name>
</gene>
<sequence>MIPARSSRAWPRNRPSTRGSEPVASVKHWRKSSRSTSQANCVEVAATEHGVAARDSKRPHGGSLLFSRARWNDFLRSLAQERAGN</sequence>
<accession>A0A223RS95</accession>
<dbReference type="AlphaFoldDB" id="A0A223RS95"/>
<evidence type="ECO:0000313" key="3">
    <source>
        <dbReference type="EMBL" id="ASU78717.1"/>
    </source>
</evidence>
<proteinExistence type="predicted"/>
<feature type="region of interest" description="Disordered" evidence="1">
    <location>
        <begin position="1"/>
        <end position="40"/>
    </location>
</feature>